<feature type="transmembrane region" description="Helical" evidence="1">
    <location>
        <begin position="79"/>
        <end position="101"/>
    </location>
</feature>
<sequence length="245" mass="26037">MHWSLVRIAAAMTALSGVLAGLIVNIDRAGRENQVLADVLANYFSMFTIVSTILAMAALIGAAEWSLRHPGTTPEPLSVALSLAATAGPVLLLGVVYNALLRGLPSTVALGDSAGIALLDAYGIEVLHVALPLYFVVDLLLAPRRRALPWWSLAVLVGYPLVWTAYTMIRGDLVANPDGSAPWWYPYPFLDPHGPGGYPSAFLYIGAILVAFLAIGAMIILVARYRAKRAFSHGGHAPTARPLSA</sequence>
<protein>
    <submittedName>
        <fullName evidence="2">Pr6Pr family membrane protein</fullName>
    </submittedName>
</protein>
<dbReference type="NCBIfam" id="NF038065">
    <property type="entry name" value="Pr6Pr"/>
    <property type="match status" value="1"/>
</dbReference>
<evidence type="ECO:0000313" key="2">
    <source>
        <dbReference type="EMBL" id="QKJ18000.1"/>
    </source>
</evidence>
<dbReference type="InterPro" id="IPR049713">
    <property type="entry name" value="Pr6Pr-like"/>
</dbReference>
<evidence type="ECO:0000313" key="3">
    <source>
        <dbReference type="Proteomes" id="UP000502498"/>
    </source>
</evidence>
<reference evidence="2 3" key="1">
    <citation type="submission" date="2020-05" db="EMBL/GenBank/DDBJ databases">
        <title>Strain PA2F3 complete genome.</title>
        <authorList>
            <person name="Kim Y.-S."/>
            <person name="Kim S.-J."/>
            <person name="Jung H.-k."/>
            <person name="Kim S.-E."/>
            <person name="Kim K.-H."/>
        </authorList>
    </citation>
    <scope>NUCLEOTIDE SEQUENCE [LARGE SCALE GENOMIC DNA]</scope>
    <source>
        <strain evidence="2 3">PA2F3</strain>
    </source>
</reference>
<keyword evidence="1" id="KW-1133">Transmembrane helix</keyword>
<feature type="transmembrane region" description="Helical" evidence="1">
    <location>
        <begin position="44"/>
        <end position="67"/>
    </location>
</feature>
<accession>A0A7D4TDD8</accession>
<keyword evidence="1" id="KW-0472">Membrane</keyword>
<dbReference type="AlphaFoldDB" id="A0A7D4TDD8"/>
<gene>
    <name evidence="2" type="ORF">HQM25_00240</name>
</gene>
<feature type="transmembrane region" description="Helical" evidence="1">
    <location>
        <begin position="201"/>
        <end position="223"/>
    </location>
</feature>
<organism evidence="2 3">
    <name type="scientific">Microbacterium hominis</name>
    <dbReference type="NCBI Taxonomy" id="162426"/>
    <lineage>
        <taxon>Bacteria</taxon>
        <taxon>Bacillati</taxon>
        <taxon>Actinomycetota</taxon>
        <taxon>Actinomycetes</taxon>
        <taxon>Micrococcales</taxon>
        <taxon>Microbacteriaceae</taxon>
        <taxon>Microbacterium</taxon>
    </lineage>
</organism>
<dbReference type="EMBL" id="CP054038">
    <property type="protein sequence ID" value="QKJ18000.1"/>
    <property type="molecule type" value="Genomic_DNA"/>
</dbReference>
<dbReference type="Proteomes" id="UP000502498">
    <property type="component" value="Chromosome"/>
</dbReference>
<keyword evidence="1" id="KW-0812">Transmembrane</keyword>
<name>A0A7D4TDD8_9MICO</name>
<evidence type="ECO:0000256" key="1">
    <source>
        <dbReference type="SAM" id="Phobius"/>
    </source>
</evidence>
<feature type="transmembrane region" description="Helical" evidence="1">
    <location>
        <begin position="148"/>
        <end position="169"/>
    </location>
</feature>
<proteinExistence type="predicted"/>